<dbReference type="PeptideAtlas" id="G4SNJ8"/>
<dbReference type="AlphaFoldDB" id="G4SNJ8"/>
<protein>
    <submittedName>
        <fullName evidence="2">WW domain-containing protein</fullName>
    </submittedName>
</protein>
<dbReference type="PANTHER" id="PTHR45876">
    <property type="entry name" value="FI04035P"/>
    <property type="match status" value="1"/>
</dbReference>
<evidence type="ECO:0000313" key="2">
    <source>
        <dbReference type="EMBL" id="CCD73541.2"/>
    </source>
</evidence>
<dbReference type="HOGENOM" id="CLU_1215727_0_0_1"/>
<dbReference type="FunFam" id="2.20.70.10:FF:000022">
    <property type="entry name" value="Rho GTPase activating protein 39"/>
    <property type="match status" value="1"/>
</dbReference>
<dbReference type="InterPro" id="IPR001202">
    <property type="entry name" value="WW_dom"/>
</dbReference>
<dbReference type="eggNOG" id="ENOG502QR6X">
    <property type="taxonomic scope" value="Eukaryota"/>
</dbReference>
<dbReference type="EMBL" id="BX284601">
    <property type="protein sequence ID" value="CCD73541.2"/>
    <property type="molecule type" value="Genomic_DNA"/>
</dbReference>
<keyword evidence="3" id="KW-1185">Reference proteome</keyword>
<dbReference type="SMR" id="G4SNJ8"/>
<dbReference type="SUPFAM" id="SSF51045">
    <property type="entry name" value="WW domain"/>
    <property type="match status" value="1"/>
</dbReference>
<dbReference type="PaxDb" id="6239-Y92H12BM.1"/>
<evidence type="ECO:0000313" key="4">
    <source>
        <dbReference type="WormBase" id="Y92H12BM.1"/>
    </source>
</evidence>
<dbReference type="InterPro" id="IPR036020">
    <property type="entry name" value="WW_dom_sf"/>
</dbReference>
<dbReference type="InParanoid" id="G4SNJ8"/>
<dbReference type="OrthoDB" id="437889at2759"/>
<dbReference type="WormBase" id="Y92H12BM.1">
    <property type="protein sequence ID" value="CE53872"/>
    <property type="gene ID" value="WBGene00022367"/>
</dbReference>
<feature type="domain" description="WW" evidence="1">
    <location>
        <begin position="69"/>
        <end position="96"/>
    </location>
</feature>
<name>G4SNJ8_CAEEL</name>
<proteinExistence type="evidence at protein level"/>
<reference evidence="2 3" key="1">
    <citation type="journal article" date="1998" name="Science">
        <title>Genome sequence of the nematode C. elegans: a platform for investigating biology.</title>
        <authorList>
            <consortium name="The C. elegans sequencing consortium"/>
            <person name="Sulson J.E."/>
            <person name="Waterston R."/>
        </authorList>
    </citation>
    <scope>NUCLEOTIDE SEQUENCE [LARGE SCALE GENOMIC DNA]</scope>
    <source>
        <strain evidence="2 3">Bristol N2</strain>
    </source>
</reference>
<dbReference type="UCSC" id="Y92H12BM.1">
    <property type="organism name" value="c. elegans"/>
</dbReference>
<sequence length="186" mass="20569">MSINGGTSEGGAEFYENGTTGSRAANVDWVEIVEPQSRQTMYANLVTGQCAWEPPHGASVKTTHQNQWWELFDSKTGRYYYYNASSSVTKWQKPTGIDIDIIPLAKLQTLKENTEGGAVSKIRRTCETQTSPSVRRVMNKVMMTGPVFAQNISPETGVVTFRSNSQNSQNTLNGLQSSFEVNIFGN</sequence>
<evidence type="ECO:0000259" key="1">
    <source>
        <dbReference type="PROSITE" id="PS50020"/>
    </source>
</evidence>
<dbReference type="CDD" id="cd00201">
    <property type="entry name" value="WW"/>
    <property type="match status" value="1"/>
</dbReference>
<dbReference type="STRING" id="6239.Y92H12BM.1.2"/>
<dbReference type="PANTHER" id="PTHR45876:SF8">
    <property type="entry name" value="FI04035P"/>
    <property type="match status" value="1"/>
</dbReference>
<dbReference type="Gene3D" id="2.20.70.10">
    <property type="match status" value="1"/>
</dbReference>
<evidence type="ECO:0000313" key="3">
    <source>
        <dbReference type="Proteomes" id="UP000001940"/>
    </source>
</evidence>
<organism evidence="2 3">
    <name type="scientific">Caenorhabditis elegans</name>
    <dbReference type="NCBI Taxonomy" id="6239"/>
    <lineage>
        <taxon>Eukaryota</taxon>
        <taxon>Metazoa</taxon>
        <taxon>Ecdysozoa</taxon>
        <taxon>Nematoda</taxon>
        <taxon>Chromadorea</taxon>
        <taxon>Rhabditida</taxon>
        <taxon>Rhabditina</taxon>
        <taxon>Rhabditomorpha</taxon>
        <taxon>Rhabditoidea</taxon>
        <taxon>Rhabditidae</taxon>
        <taxon>Peloderinae</taxon>
        <taxon>Caenorhabditis</taxon>
    </lineage>
</organism>
<keyword evidence="5" id="KW-1267">Proteomics identification</keyword>
<dbReference type="PROSITE" id="PS50020">
    <property type="entry name" value="WW_DOMAIN_2"/>
    <property type="match status" value="1"/>
</dbReference>
<dbReference type="SMART" id="SM00456">
    <property type="entry name" value="WW"/>
    <property type="match status" value="2"/>
</dbReference>
<dbReference type="AGR" id="WB:WBGene00022367"/>
<accession>G4SNJ8</accession>
<dbReference type="Bgee" id="WBGene00022367">
    <property type="expression patterns" value="Expressed in pharyngeal muscle cell (C elegans) and 3 other cell types or tissues"/>
</dbReference>
<evidence type="ECO:0007829" key="5">
    <source>
        <dbReference type="PeptideAtlas" id="G4SNJ8"/>
    </source>
</evidence>
<accession>Q9GR27</accession>
<dbReference type="Proteomes" id="UP000001940">
    <property type="component" value="Chromosome I"/>
</dbReference>
<gene>
    <name evidence="2" type="ORF">CELE_Y92H12BM.1</name>
    <name evidence="2 4" type="ORF">Y92H12BM.1</name>
</gene>